<comment type="caution">
    <text evidence="1">The sequence shown here is derived from an EMBL/GenBank/DDBJ whole genome shotgun (WGS) entry which is preliminary data.</text>
</comment>
<dbReference type="Proteomes" id="UP000029066">
    <property type="component" value="Unassembled WGS sequence"/>
</dbReference>
<dbReference type="STRING" id="1437607.BISA_2084"/>
<gene>
    <name evidence="1" type="ORF">BISA_2084</name>
</gene>
<evidence type="ECO:0000313" key="1">
    <source>
        <dbReference type="EMBL" id="KFI91121.1"/>
    </source>
</evidence>
<evidence type="ECO:0000313" key="2">
    <source>
        <dbReference type="Proteomes" id="UP000029066"/>
    </source>
</evidence>
<protein>
    <submittedName>
        <fullName evidence="1">Uncharacterized protein</fullName>
    </submittedName>
</protein>
<dbReference type="EMBL" id="JGZN01000017">
    <property type="protein sequence ID" value="KFI91121.1"/>
    <property type="molecule type" value="Genomic_DNA"/>
</dbReference>
<organism evidence="1 2">
    <name type="scientific">Bifidobacterium saguini DSM 23967</name>
    <dbReference type="NCBI Taxonomy" id="1437607"/>
    <lineage>
        <taxon>Bacteria</taxon>
        <taxon>Bacillati</taxon>
        <taxon>Actinomycetota</taxon>
        <taxon>Actinomycetes</taxon>
        <taxon>Bifidobacteriales</taxon>
        <taxon>Bifidobacteriaceae</taxon>
        <taxon>Bifidobacterium</taxon>
    </lineage>
</organism>
<proteinExistence type="predicted"/>
<reference evidence="1 2" key="1">
    <citation type="submission" date="2014-03" db="EMBL/GenBank/DDBJ databases">
        <title>Genomics of Bifidobacteria.</title>
        <authorList>
            <person name="Ventura M."/>
            <person name="Milani C."/>
            <person name="Lugli G.A."/>
        </authorList>
    </citation>
    <scope>NUCLEOTIDE SEQUENCE [LARGE SCALE GENOMIC DNA]</scope>
    <source>
        <strain evidence="1 2">DSM 23967</strain>
    </source>
</reference>
<accession>A0A087D6H1</accession>
<dbReference type="AlphaFoldDB" id="A0A087D6H1"/>
<sequence length="69" mass="7857">MLIYFAMDIISNNHFNLHDFFKFTLNSVKPIAQGDNQPYLDGYRVSFNAFIGTKSLGSIHVDLVTHQGH</sequence>
<name>A0A087D6H1_9BIFI</name>